<dbReference type="HAMAP" id="MF_01306_B">
    <property type="entry name" value="Ribosomal_uS4_B"/>
    <property type="match status" value="1"/>
</dbReference>
<dbReference type="OrthoDB" id="9803672at2"/>
<dbReference type="RefSeq" id="WP_061915337.1">
    <property type="nucleotide sequence ID" value="NZ_DF967971.1"/>
</dbReference>
<reference evidence="10 11" key="1">
    <citation type="submission" date="2015-07" db="EMBL/GenBank/DDBJ databases">
        <title>Draft genome of Bellilinea caldifistulae DSM 17877.</title>
        <authorList>
            <person name="Hemp J."/>
            <person name="Ward L.M."/>
            <person name="Pace L.A."/>
            <person name="Fischer W.W."/>
        </authorList>
    </citation>
    <scope>NUCLEOTIDE SEQUENCE [LARGE SCALE GENOMIC DNA]</scope>
    <source>
        <strain evidence="10 11">GOMI-1</strain>
    </source>
</reference>
<evidence type="ECO:0000256" key="6">
    <source>
        <dbReference type="ARBA" id="ARBA00035254"/>
    </source>
</evidence>
<dbReference type="InterPro" id="IPR022801">
    <property type="entry name" value="Ribosomal_uS4"/>
</dbReference>
<dbReference type="InterPro" id="IPR036986">
    <property type="entry name" value="S4_RNA-bd_sf"/>
</dbReference>
<dbReference type="Pfam" id="PF00163">
    <property type="entry name" value="Ribosomal_S4"/>
    <property type="match status" value="1"/>
</dbReference>
<dbReference type="NCBIfam" id="NF003717">
    <property type="entry name" value="PRK05327.1"/>
    <property type="match status" value="1"/>
</dbReference>
<dbReference type="InterPro" id="IPR002942">
    <property type="entry name" value="S4_RNA-bd"/>
</dbReference>
<dbReference type="PANTHER" id="PTHR11831:SF4">
    <property type="entry name" value="SMALL RIBOSOMAL SUBUNIT PROTEIN US4M"/>
    <property type="match status" value="1"/>
</dbReference>
<dbReference type="Pfam" id="PF01479">
    <property type="entry name" value="S4"/>
    <property type="match status" value="1"/>
</dbReference>
<keyword evidence="3 7" id="KW-0694">RNA-binding</keyword>
<dbReference type="AlphaFoldDB" id="A0A0P6XYH8"/>
<dbReference type="GO" id="GO:0042274">
    <property type="term" value="P:ribosomal small subunit biogenesis"/>
    <property type="evidence" value="ECO:0007669"/>
    <property type="project" value="TreeGrafter"/>
</dbReference>
<evidence type="ECO:0000313" key="10">
    <source>
        <dbReference type="EMBL" id="KPL74179.1"/>
    </source>
</evidence>
<dbReference type="SMART" id="SM01390">
    <property type="entry name" value="Ribosomal_S4"/>
    <property type="match status" value="1"/>
</dbReference>
<dbReference type="InterPro" id="IPR001912">
    <property type="entry name" value="Ribosomal_uS4_N"/>
</dbReference>
<comment type="function">
    <text evidence="7">With S5 and S12 plays an important role in translational accuracy.</text>
</comment>
<organism evidence="10 11">
    <name type="scientific">Bellilinea caldifistulae</name>
    <dbReference type="NCBI Taxonomy" id="360411"/>
    <lineage>
        <taxon>Bacteria</taxon>
        <taxon>Bacillati</taxon>
        <taxon>Chloroflexota</taxon>
        <taxon>Anaerolineae</taxon>
        <taxon>Anaerolineales</taxon>
        <taxon>Anaerolineaceae</taxon>
        <taxon>Bellilinea</taxon>
    </lineage>
</organism>
<keyword evidence="11" id="KW-1185">Reference proteome</keyword>
<dbReference type="PATRIC" id="fig|360411.5.peg.604"/>
<dbReference type="EMBL" id="LGHJ01000018">
    <property type="protein sequence ID" value="KPL74179.1"/>
    <property type="molecule type" value="Genomic_DNA"/>
</dbReference>
<dbReference type="Gene3D" id="3.10.290.10">
    <property type="entry name" value="RNA-binding S4 domain"/>
    <property type="match status" value="1"/>
</dbReference>
<keyword evidence="2 7" id="KW-0699">rRNA-binding</keyword>
<evidence type="ECO:0000259" key="8">
    <source>
        <dbReference type="SMART" id="SM00363"/>
    </source>
</evidence>
<gene>
    <name evidence="7" type="primary">rpsD</name>
    <name evidence="10" type="ORF">AC812_12730</name>
</gene>
<dbReference type="SUPFAM" id="SSF55174">
    <property type="entry name" value="Alpha-L RNA-binding motif"/>
    <property type="match status" value="1"/>
</dbReference>
<dbReference type="GO" id="GO:0003735">
    <property type="term" value="F:structural constituent of ribosome"/>
    <property type="evidence" value="ECO:0007669"/>
    <property type="project" value="InterPro"/>
</dbReference>
<evidence type="ECO:0000256" key="3">
    <source>
        <dbReference type="ARBA" id="ARBA00022884"/>
    </source>
</evidence>
<dbReference type="SMART" id="SM00363">
    <property type="entry name" value="S4"/>
    <property type="match status" value="1"/>
</dbReference>
<feature type="domain" description="Small ribosomal subunit protein uS4 N-terminal" evidence="9">
    <location>
        <begin position="3"/>
        <end position="103"/>
    </location>
</feature>
<dbReference type="STRING" id="360411.AC812_12730"/>
<sequence>MARYIGPVCKLCRREGFKMFLKGERCFTPKCAFERRGFAPGEHGRANAGRGGNERMSDYARQLRAKQQARRTYGILERQFRRYFNVALKKRGLTGLNLLQTLELRLDNVVFRMGFAENRAQARQLVTHGHFLVNGRRTDVPSMLLKPGDKIEVREGSRAKPFFKELPDFAEKRNCALWLERDVRSLSGRVLRLPERAEIDGNLNEQLIVEYYSR</sequence>
<evidence type="ECO:0000256" key="1">
    <source>
        <dbReference type="ARBA" id="ARBA00007465"/>
    </source>
</evidence>
<keyword evidence="5 7" id="KW-0687">Ribonucleoprotein</keyword>
<feature type="domain" description="RNA-binding S4" evidence="8">
    <location>
        <begin position="104"/>
        <end position="167"/>
    </location>
</feature>
<proteinExistence type="inferred from homology"/>
<dbReference type="Gene3D" id="1.10.1050.10">
    <property type="entry name" value="Ribosomal Protein S4 Delta 41, Chain A, domain 1"/>
    <property type="match status" value="1"/>
</dbReference>
<evidence type="ECO:0000313" key="11">
    <source>
        <dbReference type="Proteomes" id="UP000050514"/>
    </source>
</evidence>
<evidence type="ECO:0000256" key="2">
    <source>
        <dbReference type="ARBA" id="ARBA00022730"/>
    </source>
</evidence>
<dbReference type="GO" id="GO:0015935">
    <property type="term" value="C:small ribosomal subunit"/>
    <property type="evidence" value="ECO:0007669"/>
    <property type="project" value="InterPro"/>
</dbReference>
<keyword evidence="4 7" id="KW-0689">Ribosomal protein</keyword>
<dbReference type="Proteomes" id="UP000050514">
    <property type="component" value="Unassembled WGS sequence"/>
</dbReference>
<name>A0A0P6XYH8_9CHLR</name>
<dbReference type="NCBIfam" id="TIGR01017">
    <property type="entry name" value="rpsD_bact"/>
    <property type="match status" value="1"/>
</dbReference>
<comment type="similarity">
    <text evidence="1 7">Belongs to the universal ribosomal protein uS4 family.</text>
</comment>
<dbReference type="FunFam" id="3.10.290.10:FF:000001">
    <property type="entry name" value="30S ribosomal protein S4"/>
    <property type="match status" value="1"/>
</dbReference>
<protein>
    <recommendedName>
        <fullName evidence="6 7">Small ribosomal subunit protein uS4</fullName>
    </recommendedName>
</protein>
<comment type="function">
    <text evidence="7">One of the primary rRNA binding proteins, it binds directly to 16S rRNA where it nucleates assembly of the body of the 30S subunit.</text>
</comment>
<comment type="caution">
    <text evidence="10">The sequence shown here is derived from an EMBL/GenBank/DDBJ whole genome shotgun (WGS) entry which is preliminary data.</text>
</comment>
<evidence type="ECO:0000256" key="7">
    <source>
        <dbReference type="HAMAP-Rule" id="MF_01306"/>
    </source>
</evidence>
<dbReference type="GO" id="GO:0019843">
    <property type="term" value="F:rRNA binding"/>
    <property type="evidence" value="ECO:0007669"/>
    <property type="project" value="UniProtKB-UniRule"/>
</dbReference>
<comment type="subunit">
    <text evidence="7">Part of the 30S ribosomal subunit. Contacts protein S5. The interaction surface between S4 and S5 is involved in control of translational fidelity.</text>
</comment>
<evidence type="ECO:0000259" key="9">
    <source>
        <dbReference type="SMART" id="SM01390"/>
    </source>
</evidence>
<accession>A0A0P6XYH8</accession>
<dbReference type="CDD" id="cd00165">
    <property type="entry name" value="S4"/>
    <property type="match status" value="1"/>
</dbReference>
<evidence type="ECO:0000256" key="5">
    <source>
        <dbReference type="ARBA" id="ARBA00023274"/>
    </source>
</evidence>
<dbReference type="PANTHER" id="PTHR11831">
    <property type="entry name" value="30S 40S RIBOSOMAL PROTEIN"/>
    <property type="match status" value="1"/>
</dbReference>
<dbReference type="PROSITE" id="PS50889">
    <property type="entry name" value="S4"/>
    <property type="match status" value="1"/>
</dbReference>
<dbReference type="GO" id="GO:0006412">
    <property type="term" value="P:translation"/>
    <property type="evidence" value="ECO:0007669"/>
    <property type="project" value="UniProtKB-UniRule"/>
</dbReference>
<evidence type="ECO:0000256" key="4">
    <source>
        <dbReference type="ARBA" id="ARBA00022980"/>
    </source>
</evidence>
<dbReference type="InterPro" id="IPR005709">
    <property type="entry name" value="Ribosomal_uS4_bac-type"/>
</dbReference>